<evidence type="ECO:0000313" key="1">
    <source>
        <dbReference type="EMBL" id="VDH04625.1"/>
    </source>
</evidence>
<dbReference type="EMBL" id="UYIV01000001">
    <property type="protein sequence ID" value="VDH04625.1"/>
    <property type="molecule type" value="Genomic_DNA"/>
</dbReference>
<reference evidence="1 2" key="1">
    <citation type="submission" date="2018-11" db="EMBL/GenBank/DDBJ databases">
        <authorList>
            <consortium name="Pathogen Informatics"/>
        </authorList>
    </citation>
    <scope>NUCLEOTIDE SEQUENCE [LARGE SCALE GENOMIC DNA]</scope>
    <source>
        <strain evidence="1 2">NCTC12929</strain>
    </source>
</reference>
<comment type="caution">
    <text evidence="1">The sequence shown here is derived from an EMBL/GenBank/DDBJ whole genome shotgun (WGS) entry which is preliminary data.</text>
</comment>
<dbReference type="Proteomes" id="UP000270205">
    <property type="component" value="Unassembled WGS sequence"/>
</dbReference>
<dbReference type="PROSITE" id="PS50817">
    <property type="entry name" value="INTEIN_N_TER"/>
    <property type="match status" value="1"/>
</dbReference>
<gene>
    <name evidence="1" type="ORF">NCTC12929_01531</name>
</gene>
<proteinExistence type="predicted"/>
<dbReference type="InterPro" id="IPR046228">
    <property type="entry name" value="DUF6261"/>
</dbReference>
<sequence>MKISLQRLSTKDLATLVQRVIASSKGGKYKVTEDHPLLTALEQAYAEYDAVYTKQVFSGKGKSVAEADEARDKAFSALRNFLFGYHQLSIAPNADKARELYEIIKTYGTDMDRQTYSTQTAQLKKLIEELNESENKAKLTALGIFPALEDLKTKQDAFENLFAEQSEANAELRKTPSATTLRKDLEKALRSYLDFLTAMKSLPEWEDLYQDINELVKAARNS</sequence>
<dbReference type="AlphaFoldDB" id="A0A7Z8YP02"/>
<dbReference type="RefSeq" id="WP_125151368.1">
    <property type="nucleotide sequence ID" value="NZ_UYIV01000001.1"/>
</dbReference>
<dbReference type="Pfam" id="PF19775">
    <property type="entry name" value="DUF6261"/>
    <property type="match status" value="1"/>
</dbReference>
<dbReference type="InterPro" id="IPR006141">
    <property type="entry name" value="Intein_N"/>
</dbReference>
<evidence type="ECO:0000313" key="2">
    <source>
        <dbReference type="Proteomes" id="UP000270205"/>
    </source>
</evidence>
<organism evidence="1 2">
    <name type="scientific">Bergeyella zoohelcum</name>
    <dbReference type="NCBI Taxonomy" id="1015"/>
    <lineage>
        <taxon>Bacteria</taxon>
        <taxon>Pseudomonadati</taxon>
        <taxon>Bacteroidota</taxon>
        <taxon>Flavobacteriia</taxon>
        <taxon>Flavobacteriales</taxon>
        <taxon>Weeksellaceae</taxon>
        <taxon>Bergeyella</taxon>
    </lineage>
</organism>
<dbReference type="GO" id="GO:0016539">
    <property type="term" value="P:intein-mediated protein splicing"/>
    <property type="evidence" value="ECO:0007669"/>
    <property type="project" value="InterPro"/>
</dbReference>
<accession>A0A7Z8YP02</accession>
<name>A0A7Z8YP02_9FLAO</name>
<protein>
    <submittedName>
        <fullName evidence="1">Uncharacterized protein</fullName>
    </submittedName>
</protein>